<dbReference type="EMBL" id="BAQP01000092">
    <property type="protein sequence ID" value="GBQ24225.1"/>
    <property type="molecule type" value="Genomic_DNA"/>
</dbReference>
<organism evidence="1 2">
    <name type="scientific">Gluconacetobacter sacchari DSM 12717</name>
    <dbReference type="NCBI Taxonomy" id="1307940"/>
    <lineage>
        <taxon>Bacteria</taxon>
        <taxon>Pseudomonadati</taxon>
        <taxon>Pseudomonadota</taxon>
        <taxon>Alphaproteobacteria</taxon>
        <taxon>Acetobacterales</taxon>
        <taxon>Acetobacteraceae</taxon>
        <taxon>Gluconacetobacter</taxon>
    </lineage>
</organism>
<comment type="caution">
    <text evidence="1">The sequence shown here is derived from an EMBL/GenBank/DDBJ whole genome shotgun (WGS) entry which is preliminary data.</text>
</comment>
<name>A0ABQ0P6G5_9PROT</name>
<evidence type="ECO:0000313" key="2">
    <source>
        <dbReference type="Proteomes" id="UP001060895"/>
    </source>
</evidence>
<gene>
    <name evidence="1" type="ORF">AA12717_1726</name>
</gene>
<reference evidence="1" key="1">
    <citation type="submission" date="2013-04" db="EMBL/GenBank/DDBJ databases">
        <title>The genome sequencing project of 58 acetic acid bacteria.</title>
        <authorList>
            <person name="Okamoto-Kainuma A."/>
            <person name="Ishikawa M."/>
            <person name="Umino S."/>
            <person name="Koizumi Y."/>
            <person name="Shiwa Y."/>
            <person name="Yoshikawa H."/>
            <person name="Matsutani M."/>
            <person name="Matsushita K."/>
        </authorList>
    </citation>
    <scope>NUCLEOTIDE SEQUENCE</scope>
    <source>
        <strain evidence="1">DSM 12717</strain>
    </source>
</reference>
<proteinExistence type="predicted"/>
<dbReference type="Proteomes" id="UP001060895">
    <property type="component" value="Unassembled WGS sequence"/>
</dbReference>
<evidence type="ECO:0000313" key="1">
    <source>
        <dbReference type="EMBL" id="GBQ24225.1"/>
    </source>
</evidence>
<keyword evidence="2" id="KW-1185">Reference proteome</keyword>
<sequence length="75" mass="8034">MGDSRLTAFQDVQQGGLQQVVGIVPPRQAADARVQRRPTALPDRPIRHVARVSAPYAGIARTLEGRPGPVIRVAA</sequence>
<protein>
    <submittedName>
        <fullName evidence="1">Uncharacterized protein</fullName>
    </submittedName>
</protein>
<accession>A0ABQ0P6G5</accession>